<sequence>MDGSFEDNNVVFTRKQPTVARYAESENNPSDVRSQSSGEGTSGFSRTPSFKESPAYPPTRQSTQSSSSSSSYPSRGSEHRPDYGVQNNAYPPQANQNFGVQGSAYPPQASQNYGAQNYPPQKPNNYGVQNYPPNAQPSQTHSINKSTPELTHFSSNYSGNRTNRSSSSTNNVSTPTSPTASVAHLPQGNTLEQYRINAKKSNDPSIQFDFAKFLIDTATNLNASDKATEKTKKALMAEALKWIKRLATQGMGIGRPAFPEAQFFLANCYGTAALGVSVDHEKAFNLYVQASKQNHPSATYRAAVCYEVGAGTKRDYSRAVQFFRKAAILGETAAMYKLGMTLLKGLLNQNPNPREAITWLKRAASSADAENPHALHELGICYEKEGIPSIIPDESYARELYTQAAQLGYAPSQFKLGSSYEYGTISCPVDPRRSIAWYTRAAEQSDPEAELALSGWYLTGAEGILKQSDTEAYLWARKAADKGLAKAEYAVGYYSEVGIGVRQDLNEARKWYMRAAAQGNKRAMQRLSELKKSGASSGQKQAISRDKENSDGCVIC</sequence>
<dbReference type="SUPFAM" id="SSF81995">
    <property type="entry name" value="beta-sandwich domain of Sec23/24"/>
    <property type="match status" value="1"/>
</dbReference>
<feature type="compositionally biased region" description="Polar residues" evidence="2">
    <location>
        <begin position="108"/>
        <end position="153"/>
    </location>
</feature>
<feature type="compositionally biased region" description="Low complexity" evidence="2">
    <location>
        <begin position="86"/>
        <end position="97"/>
    </location>
</feature>
<protein>
    <recommendedName>
        <fullName evidence="5">HCP-like protein</fullName>
    </recommendedName>
</protein>
<dbReference type="InterPro" id="IPR051726">
    <property type="entry name" value="Chitin_Synth_Reg"/>
</dbReference>
<dbReference type="PANTHER" id="PTHR46430">
    <property type="entry name" value="PROTEIN SKT5-RELATED"/>
    <property type="match status" value="1"/>
</dbReference>
<dbReference type="InterPro" id="IPR011990">
    <property type="entry name" value="TPR-like_helical_dom_sf"/>
</dbReference>
<feature type="compositionally biased region" description="Low complexity" evidence="2">
    <location>
        <begin position="58"/>
        <end position="75"/>
    </location>
</feature>
<organism evidence="3 4">
    <name type="scientific">Basidiobolus ranarum</name>
    <dbReference type="NCBI Taxonomy" id="34480"/>
    <lineage>
        <taxon>Eukaryota</taxon>
        <taxon>Fungi</taxon>
        <taxon>Fungi incertae sedis</taxon>
        <taxon>Zoopagomycota</taxon>
        <taxon>Entomophthoromycotina</taxon>
        <taxon>Basidiobolomycetes</taxon>
        <taxon>Basidiobolales</taxon>
        <taxon>Basidiobolaceae</taxon>
        <taxon>Basidiobolus</taxon>
    </lineage>
</organism>
<feature type="compositionally biased region" description="Low complexity" evidence="2">
    <location>
        <begin position="154"/>
        <end position="183"/>
    </location>
</feature>
<comment type="caution">
    <text evidence="3">The sequence shown here is derived from an EMBL/GenBank/DDBJ whole genome shotgun (WGS) entry which is preliminary data.</text>
</comment>
<name>A0ABR2X2E0_9FUNG</name>
<evidence type="ECO:0000313" key="3">
    <source>
        <dbReference type="EMBL" id="KAK9767910.1"/>
    </source>
</evidence>
<evidence type="ECO:0000256" key="1">
    <source>
        <dbReference type="ARBA" id="ARBA00022737"/>
    </source>
</evidence>
<reference evidence="3 4" key="1">
    <citation type="submission" date="2023-04" db="EMBL/GenBank/DDBJ databases">
        <title>Genome of Basidiobolus ranarum AG-B5.</title>
        <authorList>
            <person name="Stajich J.E."/>
            <person name="Carter-House D."/>
            <person name="Gryganskyi A."/>
        </authorList>
    </citation>
    <scope>NUCLEOTIDE SEQUENCE [LARGE SCALE GENOMIC DNA]</scope>
    <source>
        <strain evidence="3 4">AG-B5</strain>
    </source>
</reference>
<feature type="region of interest" description="Disordered" evidence="2">
    <location>
        <begin position="1"/>
        <end position="184"/>
    </location>
</feature>
<dbReference type="EMBL" id="JASJQH010000046">
    <property type="protein sequence ID" value="KAK9767910.1"/>
    <property type="molecule type" value="Genomic_DNA"/>
</dbReference>
<dbReference type="Pfam" id="PF08238">
    <property type="entry name" value="Sel1"/>
    <property type="match status" value="7"/>
</dbReference>
<dbReference type="Gene3D" id="1.25.40.10">
    <property type="entry name" value="Tetratricopeptide repeat domain"/>
    <property type="match status" value="2"/>
</dbReference>
<evidence type="ECO:0000256" key="2">
    <source>
        <dbReference type="SAM" id="MobiDB-lite"/>
    </source>
</evidence>
<keyword evidence="1" id="KW-0677">Repeat</keyword>
<proteinExistence type="predicted"/>
<dbReference type="PANTHER" id="PTHR46430:SF3">
    <property type="entry name" value="ACTIVATOR OF C KINASE PROTEIN 1"/>
    <property type="match status" value="1"/>
</dbReference>
<dbReference type="SUPFAM" id="SSF81901">
    <property type="entry name" value="HCP-like"/>
    <property type="match status" value="1"/>
</dbReference>
<feature type="region of interest" description="Disordered" evidence="2">
    <location>
        <begin position="531"/>
        <end position="552"/>
    </location>
</feature>
<evidence type="ECO:0000313" key="4">
    <source>
        <dbReference type="Proteomes" id="UP001479436"/>
    </source>
</evidence>
<dbReference type="Proteomes" id="UP001479436">
    <property type="component" value="Unassembled WGS sequence"/>
</dbReference>
<feature type="compositionally biased region" description="Polar residues" evidence="2">
    <location>
        <begin position="25"/>
        <end position="50"/>
    </location>
</feature>
<gene>
    <name evidence="3" type="ORF">K7432_001890</name>
</gene>
<dbReference type="InterPro" id="IPR006597">
    <property type="entry name" value="Sel1-like"/>
</dbReference>
<dbReference type="SMART" id="SM00671">
    <property type="entry name" value="SEL1"/>
    <property type="match status" value="7"/>
</dbReference>
<feature type="compositionally biased region" description="Polar residues" evidence="2">
    <location>
        <begin position="1"/>
        <end position="11"/>
    </location>
</feature>
<accession>A0ABR2X2E0</accession>
<evidence type="ECO:0008006" key="5">
    <source>
        <dbReference type="Google" id="ProtNLM"/>
    </source>
</evidence>
<keyword evidence="4" id="KW-1185">Reference proteome</keyword>